<dbReference type="AlphaFoldDB" id="X1IHY0"/>
<feature type="domain" description="Tyr recombinase" evidence="2">
    <location>
        <begin position="1"/>
        <end position="132"/>
    </location>
</feature>
<reference evidence="3" key="1">
    <citation type="journal article" date="2014" name="Front. Microbiol.">
        <title>High frequency of phylogenetically diverse reductive dehalogenase-homologous genes in deep subseafloor sedimentary metagenomes.</title>
        <authorList>
            <person name="Kawai M."/>
            <person name="Futagami T."/>
            <person name="Toyoda A."/>
            <person name="Takaki Y."/>
            <person name="Nishi S."/>
            <person name="Hori S."/>
            <person name="Arai W."/>
            <person name="Tsubouchi T."/>
            <person name="Morono Y."/>
            <person name="Uchiyama I."/>
            <person name="Ito T."/>
            <person name="Fujiyama A."/>
            <person name="Inagaki F."/>
            <person name="Takami H."/>
        </authorList>
    </citation>
    <scope>NUCLEOTIDE SEQUENCE</scope>
    <source>
        <strain evidence="3">Expedition CK06-06</strain>
    </source>
</reference>
<dbReference type="GO" id="GO:0015074">
    <property type="term" value="P:DNA integration"/>
    <property type="evidence" value="ECO:0007669"/>
    <property type="project" value="InterPro"/>
</dbReference>
<dbReference type="GO" id="GO:0006310">
    <property type="term" value="P:DNA recombination"/>
    <property type="evidence" value="ECO:0007669"/>
    <property type="project" value="UniProtKB-KW"/>
</dbReference>
<dbReference type="Gene3D" id="1.10.443.10">
    <property type="entry name" value="Intergrase catalytic core"/>
    <property type="match status" value="1"/>
</dbReference>
<protein>
    <recommendedName>
        <fullName evidence="2">Tyr recombinase domain-containing protein</fullName>
    </recommendedName>
</protein>
<evidence type="ECO:0000313" key="3">
    <source>
        <dbReference type="EMBL" id="GAH81327.1"/>
    </source>
</evidence>
<dbReference type="PROSITE" id="PS51898">
    <property type="entry name" value="TYR_RECOMBINASE"/>
    <property type="match status" value="1"/>
</dbReference>
<keyword evidence="1" id="KW-0233">DNA recombination</keyword>
<dbReference type="InterPro" id="IPR002104">
    <property type="entry name" value="Integrase_catalytic"/>
</dbReference>
<dbReference type="Pfam" id="PF00589">
    <property type="entry name" value="Phage_integrase"/>
    <property type="match status" value="1"/>
</dbReference>
<dbReference type="GO" id="GO:0003677">
    <property type="term" value="F:DNA binding"/>
    <property type="evidence" value="ECO:0007669"/>
    <property type="project" value="InterPro"/>
</dbReference>
<dbReference type="EMBL" id="BARU01035505">
    <property type="protein sequence ID" value="GAH81327.1"/>
    <property type="molecule type" value="Genomic_DNA"/>
</dbReference>
<dbReference type="InterPro" id="IPR013762">
    <property type="entry name" value="Integrase-like_cat_sf"/>
</dbReference>
<accession>X1IHY0</accession>
<evidence type="ECO:0000256" key="1">
    <source>
        <dbReference type="ARBA" id="ARBA00023172"/>
    </source>
</evidence>
<name>X1IHY0_9ZZZZ</name>
<organism evidence="3">
    <name type="scientific">marine sediment metagenome</name>
    <dbReference type="NCBI Taxonomy" id="412755"/>
    <lineage>
        <taxon>unclassified sequences</taxon>
        <taxon>metagenomes</taxon>
        <taxon>ecological metagenomes</taxon>
    </lineage>
</organism>
<evidence type="ECO:0000259" key="2">
    <source>
        <dbReference type="PROSITE" id="PS51898"/>
    </source>
</evidence>
<dbReference type="InterPro" id="IPR011010">
    <property type="entry name" value="DNA_brk_join_enz"/>
</dbReference>
<proteinExistence type="predicted"/>
<dbReference type="SUPFAM" id="SSF56349">
    <property type="entry name" value="DNA breaking-rejoining enzymes"/>
    <property type="match status" value="1"/>
</dbReference>
<sequence>IPVPNDLQTEIENYLAVRKSLCSDDQNPYLLAGRNQMALTGNKIRSVFHEAVRDIGLSQQRQIIGNINFSSPTPHSLRHSFAVNTLKRIKERGKSPQNALPVLAVYMGHSEYKHTIKYLKVIDAPQRQGLVDIASFHQGK</sequence>
<comment type="caution">
    <text evidence="3">The sequence shown here is derived from an EMBL/GenBank/DDBJ whole genome shotgun (WGS) entry which is preliminary data.</text>
</comment>
<feature type="non-terminal residue" evidence="3">
    <location>
        <position position="1"/>
    </location>
</feature>
<gene>
    <name evidence="3" type="ORF">S03H2_55566</name>
</gene>